<dbReference type="Proteomes" id="UP001281761">
    <property type="component" value="Unassembled WGS sequence"/>
</dbReference>
<evidence type="ECO:0000313" key="3">
    <source>
        <dbReference type="Proteomes" id="UP001281761"/>
    </source>
</evidence>
<accession>A0ABQ9WUQ4</accession>
<feature type="region of interest" description="Disordered" evidence="1">
    <location>
        <begin position="134"/>
        <end position="168"/>
    </location>
</feature>
<reference evidence="2 3" key="1">
    <citation type="journal article" date="2022" name="bioRxiv">
        <title>Genomics of Preaxostyla Flagellates Illuminates Evolutionary Transitions and the Path Towards Mitochondrial Loss.</title>
        <authorList>
            <person name="Novak L.V.F."/>
            <person name="Treitli S.C."/>
            <person name="Pyrih J."/>
            <person name="Halakuc P."/>
            <person name="Pipaliya S.V."/>
            <person name="Vacek V."/>
            <person name="Brzon O."/>
            <person name="Soukal P."/>
            <person name="Eme L."/>
            <person name="Dacks J.B."/>
            <person name="Karnkowska A."/>
            <person name="Elias M."/>
            <person name="Hampl V."/>
        </authorList>
    </citation>
    <scope>NUCLEOTIDE SEQUENCE [LARGE SCALE GENOMIC DNA]</scope>
    <source>
        <strain evidence="2">NAU3</strain>
        <tissue evidence="2">Gut</tissue>
    </source>
</reference>
<comment type="caution">
    <text evidence="2">The sequence shown here is derived from an EMBL/GenBank/DDBJ whole genome shotgun (WGS) entry which is preliminary data.</text>
</comment>
<organism evidence="2 3">
    <name type="scientific">Blattamonas nauphoetae</name>
    <dbReference type="NCBI Taxonomy" id="2049346"/>
    <lineage>
        <taxon>Eukaryota</taxon>
        <taxon>Metamonada</taxon>
        <taxon>Preaxostyla</taxon>
        <taxon>Oxymonadida</taxon>
        <taxon>Blattamonas</taxon>
    </lineage>
</organism>
<sequence length="434" mass="48268">MWAALPFPTTTPPDQPFQSDPMFILERAADRRECQLKSRRGRADTTGRASLLATHHPKQTRVDQSRCGCNVALCHPLPTPQSGSRGKDARKAVGTKLTAATHFLTRPLSLRSASIDSPSTNPVDQNAREAHIDASRGLSQRGGVRGREVPPSVTPSSHLVPTRQKERPVQFHLASPSPHHHSLSLRLLLLLALLPTPSHSHHTERPNLLEVSVRHKPHKQQVLLPFLAAPLFHQLRRPLVWPLLANLRDSSLRSKEQRHTHLRKHNTRHHSRQLLCTPCSFRSSCLHSTLQIRQNTTLERCGGKEGVGHPRKQTSATHPLLVGHPLPHFLLLPLLPRACFSRSTPTRTALKLVGLLHNHRIQLIADRIGSALASEEDALSGHPPLLHLSLHASLPSQHHPEKALEDVRGFVCAAPLSWFDDALVEFVALESHRV</sequence>
<dbReference type="EMBL" id="JARBJD010000356">
    <property type="protein sequence ID" value="KAK2943229.1"/>
    <property type="molecule type" value="Genomic_DNA"/>
</dbReference>
<evidence type="ECO:0000313" key="2">
    <source>
        <dbReference type="EMBL" id="KAK2943229.1"/>
    </source>
</evidence>
<keyword evidence="3" id="KW-1185">Reference proteome</keyword>
<gene>
    <name evidence="2" type="ORF">BLNAU_21855</name>
</gene>
<protein>
    <submittedName>
        <fullName evidence="2">Uncharacterized protein</fullName>
    </submittedName>
</protein>
<name>A0ABQ9WUQ4_9EUKA</name>
<evidence type="ECO:0000256" key="1">
    <source>
        <dbReference type="SAM" id="MobiDB-lite"/>
    </source>
</evidence>
<proteinExistence type="predicted"/>